<organism evidence="1">
    <name type="scientific">Candidatus Methanogaster sp. ANME-2c ERB4</name>
    <dbReference type="NCBI Taxonomy" id="2759911"/>
    <lineage>
        <taxon>Archaea</taxon>
        <taxon>Methanobacteriati</taxon>
        <taxon>Methanobacteriota</taxon>
        <taxon>Stenosarchaea group</taxon>
        <taxon>Methanomicrobia</taxon>
        <taxon>Methanosarcinales</taxon>
        <taxon>ANME-2 cluster</taxon>
        <taxon>Candidatus Methanogasteraceae</taxon>
        <taxon>Candidatus Methanogaster</taxon>
    </lineage>
</organism>
<dbReference type="SUPFAM" id="SSF52980">
    <property type="entry name" value="Restriction endonuclease-like"/>
    <property type="match status" value="1"/>
</dbReference>
<name>A0A7G9YIT6_9EURY</name>
<protein>
    <submittedName>
        <fullName evidence="1">Uncharacterized protein</fullName>
    </submittedName>
</protein>
<dbReference type="EMBL" id="MT631283">
    <property type="protein sequence ID" value="QNO47920.1"/>
    <property type="molecule type" value="Genomic_DNA"/>
</dbReference>
<proteinExistence type="predicted"/>
<dbReference type="InterPro" id="IPR011335">
    <property type="entry name" value="Restrct_endonuc-II-like"/>
</dbReference>
<dbReference type="AlphaFoldDB" id="A0A7G9YIT6"/>
<evidence type="ECO:0000313" key="1">
    <source>
        <dbReference type="EMBL" id="QNO47920.1"/>
    </source>
</evidence>
<sequence length="115" mass="13545">MIKQLIWRFIACQIPIITRSWRAPHIYTSSSYPLIWRGYEKEVDIVALNDNKLILIECKNHLGHTPPRDYETILDIAPFFDEVYVVNFYKPHKDVIKKMIKPDSNIKVLNSTLSD</sequence>
<reference evidence="1" key="1">
    <citation type="submission" date="2020-06" db="EMBL/GenBank/DDBJ databases">
        <title>Unique genomic features of the anaerobic methanotrophic archaea.</title>
        <authorList>
            <person name="Chadwick G.L."/>
            <person name="Skennerton C.T."/>
            <person name="Laso-Perez R."/>
            <person name="Leu A.O."/>
            <person name="Speth D.R."/>
            <person name="Yu H."/>
            <person name="Morgan-Lang C."/>
            <person name="Hatzenpichler R."/>
            <person name="Goudeau D."/>
            <person name="Malmstrom R."/>
            <person name="Brazelton W.J."/>
            <person name="Woyke T."/>
            <person name="Hallam S.J."/>
            <person name="Tyson G.W."/>
            <person name="Wegener G."/>
            <person name="Boetius A."/>
            <person name="Orphan V."/>
        </authorList>
    </citation>
    <scope>NUCLEOTIDE SEQUENCE</scope>
</reference>
<gene>
    <name evidence="1" type="ORF">DBNCDMDK_00008</name>
</gene>
<accession>A0A7G9YIT6</accession>